<dbReference type="Proteomes" id="UP001213000">
    <property type="component" value="Unassembled WGS sequence"/>
</dbReference>
<reference evidence="1" key="1">
    <citation type="submission" date="2022-07" db="EMBL/GenBank/DDBJ databases">
        <title>Genome Sequence of Leucocoprinus birnbaumii.</title>
        <authorList>
            <person name="Buettner E."/>
        </authorList>
    </citation>
    <scope>NUCLEOTIDE SEQUENCE</scope>
    <source>
        <strain evidence="1">VT141</strain>
    </source>
</reference>
<comment type="caution">
    <text evidence="1">The sequence shown here is derived from an EMBL/GenBank/DDBJ whole genome shotgun (WGS) entry which is preliminary data.</text>
</comment>
<evidence type="ECO:0000313" key="2">
    <source>
        <dbReference type="Proteomes" id="UP001213000"/>
    </source>
</evidence>
<accession>A0AAD5W5B1</accession>
<evidence type="ECO:0000313" key="1">
    <source>
        <dbReference type="EMBL" id="KAJ3574505.1"/>
    </source>
</evidence>
<proteinExistence type="predicted"/>
<dbReference type="AlphaFoldDB" id="A0AAD5W5B1"/>
<organism evidence="1 2">
    <name type="scientific">Leucocoprinus birnbaumii</name>
    <dbReference type="NCBI Taxonomy" id="56174"/>
    <lineage>
        <taxon>Eukaryota</taxon>
        <taxon>Fungi</taxon>
        <taxon>Dikarya</taxon>
        <taxon>Basidiomycota</taxon>
        <taxon>Agaricomycotina</taxon>
        <taxon>Agaricomycetes</taxon>
        <taxon>Agaricomycetidae</taxon>
        <taxon>Agaricales</taxon>
        <taxon>Agaricineae</taxon>
        <taxon>Agaricaceae</taxon>
        <taxon>Leucocoprinus</taxon>
    </lineage>
</organism>
<keyword evidence="2" id="KW-1185">Reference proteome</keyword>
<dbReference type="EMBL" id="JANIEX010000066">
    <property type="protein sequence ID" value="KAJ3574505.1"/>
    <property type="molecule type" value="Genomic_DNA"/>
</dbReference>
<gene>
    <name evidence="1" type="ORF">NP233_g1721</name>
</gene>
<protein>
    <submittedName>
        <fullName evidence="1">Uncharacterized protein</fullName>
    </submittedName>
</protein>
<name>A0AAD5W5B1_9AGAR</name>
<sequence length="101" mass="10890">MSSTTTAGGSPPIFAGGDKFDRIGWGSRSGLTQGVAGYLDCAIKNSTAANVTNPAQPINNTTTSPQPHRALCRPPKHRQFQSLFLPTMRIGIPFTYRLQSR</sequence>